<name>A0A814TP04_9BILA</name>
<dbReference type="OrthoDB" id="10051656at2759"/>
<dbReference type="Proteomes" id="UP000663882">
    <property type="component" value="Unassembled WGS sequence"/>
</dbReference>
<protein>
    <submittedName>
        <fullName evidence="1">Uncharacterized protein</fullName>
    </submittedName>
</protein>
<reference evidence="1" key="1">
    <citation type="submission" date="2021-02" db="EMBL/GenBank/DDBJ databases">
        <authorList>
            <person name="Nowell W R."/>
        </authorList>
    </citation>
    <scope>NUCLEOTIDE SEQUENCE</scope>
</reference>
<dbReference type="EMBL" id="CAJOAX010006255">
    <property type="protein sequence ID" value="CAF3975035.1"/>
    <property type="molecule type" value="Genomic_DNA"/>
</dbReference>
<evidence type="ECO:0000313" key="2">
    <source>
        <dbReference type="EMBL" id="CAF3975035.1"/>
    </source>
</evidence>
<sequence>MNNREKILDDEMFLHKAEQAIFRVKCTHVLNADQSTFEYEVPSTRTLSISGEKTTLDRISSQSAVMYSHTIMSILSMDGKIIGSVYVCLQETSGKLGPIVSQTIYKAQNIHVTWSKSKKLTKSHIKYWV</sequence>
<evidence type="ECO:0000313" key="1">
    <source>
        <dbReference type="EMBL" id="CAF1164016.1"/>
    </source>
</evidence>
<organism evidence="1 3">
    <name type="scientific">Rotaria sordida</name>
    <dbReference type="NCBI Taxonomy" id="392033"/>
    <lineage>
        <taxon>Eukaryota</taxon>
        <taxon>Metazoa</taxon>
        <taxon>Spiralia</taxon>
        <taxon>Gnathifera</taxon>
        <taxon>Rotifera</taxon>
        <taxon>Eurotatoria</taxon>
        <taxon>Bdelloidea</taxon>
        <taxon>Philodinida</taxon>
        <taxon>Philodinidae</taxon>
        <taxon>Rotaria</taxon>
    </lineage>
</organism>
<accession>A0A814TP04</accession>
<gene>
    <name evidence="2" type="ORF">OTI717_LOCUS27643</name>
    <name evidence="1" type="ORF">RFH988_LOCUS22593</name>
</gene>
<dbReference type="AlphaFoldDB" id="A0A814TP04"/>
<comment type="caution">
    <text evidence="1">The sequence shown here is derived from an EMBL/GenBank/DDBJ whole genome shotgun (WGS) entry which is preliminary data.</text>
</comment>
<dbReference type="EMBL" id="CAJNOO010001511">
    <property type="protein sequence ID" value="CAF1164016.1"/>
    <property type="molecule type" value="Genomic_DNA"/>
</dbReference>
<dbReference type="Proteomes" id="UP000663823">
    <property type="component" value="Unassembled WGS sequence"/>
</dbReference>
<proteinExistence type="predicted"/>
<evidence type="ECO:0000313" key="3">
    <source>
        <dbReference type="Proteomes" id="UP000663882"/>
    </source>
</evidence>